<feature type="region of interest" description="Disordered" evidence="1">
    <location>
        <begin position="94"/>
        <end position="122"/>
    </location>
</feature>
<dbReference type="AlphaFoldDB" id="A0A7J7N7F4"/>
<proteinExistence type="predicted"/>
<evidence type="ECO:0000313" key="2">
    <source>
        <dbReference type="EMBL" id="KAF6163159.1"/>
    </source>
</evidence>
<comment type="caution">
    <text evidence="2">The sequence shown here is derived from an EMBL/GenBank/DDBJ whole genome shotgun (WGS) entry which is preliminary data.</text>
</comment>
<protein>
    <submittedName>
        <fullName evidence="2">Uncharacterized protein</fullName>
    </submittedName>
</protein>
<dbReference type="Proteomes" id="UP000541444">
    <property type="component" value="Unassembled WGS sequence"/>
</dbReference>
<organism evidence="2 3">
    <name type="scientific">Kingdonia uniflora</name>
    <dbReference type="NCBI Taxonomy" id="39325"/>
    <lineage>
        <taxon>Eukaryota</taxon>
        <taxon>Viridiplantae</taxon>
        <taxon>Streptophyta</taxon>
        <taxon>Embryophyta</taxon>
        <taxon>Tracheophyta</taxon>
        <taxon>Spermatophyta</taxon>
        <taxon>Magnoliopsida</taxon>
        <taxon>Ranunculales</taxon>
        <taxon>Circaeasteraceae</taxon>
        <taxon>Kingdonia</taxon>
    </lineage>
</organism>
<keyword evidence="3" id="KW-1185">Reference proteome</keyword>
<accession>A0A7J7N7F4</accession>
<reference evidence="2 3" key="1">
    <citation type="journal article" date="2020" name="IScience">
        <title>Genome Sequencing of the Endangered Kingdonia uniflora (Circaeasteraceae, Ranunculales) Reveals Potential Mechanisms of Evolutionary Specialization.</title>
        <authorList>
            <person name="Sun Y."/>
            <person name="Deng T."/>
            <person name="Zhang A."/>
            <person name="Moore M.J."/>
            <person name="Landis J.B."/>
            <person name="Lin N."/>
            <person name="Zhang H."/>
            <person name="Zhang X."/>
            <person name="Huang J."/>
            <person name="Zhang X."/>
            <person name="Sun H."/>
            <person name="Wang H."/>
        </authorList>
    </citation>
    <scope>NUCLEOTIDE SEQUENCE [LARGE SCALE GENOMIC DNA]</scope>
    <source>
        <strain evidence="2">TB1705</strain>
        <tissue evidence="2">Leaf</tissue>
    </source>
</reference>
<gene>
    <name evidence="2" type="ORF">GIB67_025023</name>
</gene>
<name>A0A7J7N7F4_9MAGN</name>
<evidence type="ECO:0000313" key="3">
    <source>
        <dbReference type="Proteomes" id="UP000541444"/>
    </source>
</evidence>
<dbReference type="EMBL" id="JACGCM010000999">
    <property type="protein sequence ID" value="KAF6163159.1"/>
    <property type="molecule type" value="Genomic_DNA"/>
</dbReference>
<feature type="compositionally biased region" description="Low complexity" evidence="1">
    <location>
        <begin position="100"/>
        <end position="109"/>
    </location>
</feature>
<sequence length="175" mass="19733">MDYGVRVATWDYVYVIPSIASTSTIDVPTGYDFFSMTEGMLKLTLDRTLDLEARHLHDESRIAHLMADLRRTEGCLSQLNDYLDGEGIVVDWEDDESEARTSQAGTSRGRGSRGRTFEGGAAPPQRSRLLCFIFVNFEVVLDVFIDSSSEEEEEENIKQSSTDYSDDDVIDKIKL</sequence>
<evidence type="ECO:0000256" key="1">
    <source>
        <dbReference type="SAM" id="MobiDB-lite"/>
    </source>
</evidence>
<feature type="region of interest" description="Disordered" evidence="1">
    <location>
        <begin position="150"/>
        <end position="175"/>
    </location>
</feature>